<reference evidence="2" key="2">
    <citation type="submission" date="2020-11" db="EMBL/GenBank/DDBJ databases">
        <authorList>
            <person name="McCartney M.A."/>
            <person name="Auch B."/>
            <person name="Kono T."/>
            <person name="Mallez S."/>
            <person name="Becker A."/>
            <person name="Gohl D.M."/>
            <person name="Silverstein K.A.T."/>
            <person name="Koren S."/>
            <person name="Bechman K.B."/>
            <person name="Herman A."/>
            <person name="Abrahante J.E."/>
            <person name="Garbe J."/>
        </authorList>
    </citation>
    <scope>NUCLEOTIDE SEQUENCE</scope>
    <source>
        <strain evidence="2">Duluth1</strain>
        <tissue evidence="2">Whole animal</tissue>
    </source>
</reference>
<comment type="caution">
    <text evidence="2">The sequence shown here is derived from an EMBL/GenBank/DDBJ whole genome shotgun (WGS) entry which is preliminary data.</text>
</comment>
<organism evidence="2 3">
    <name type="scientific">Dreissena polymorpha</name>
    <name type="common">Zebra mussel</name>
    <name type="synonym">Mytilus polymorpha</name>
    <dbReference type="NCBI Taxonomy" id="45954"/>
    <lineage>
        <taxon>Eukaryota</taxon>
        <taxon>Metazoa</taxon>
        <taxon>Spiralia</taxon>
        <taxon>Lophotrochozoa</taxon>
        <taxon>Mollusca</taxon>
        <taxon>Bivalvia</taxon>
        <taxon>Autobranchia</taxon>
        <taxon>Heteroconchia</taxon>
        <taxon>Euheterodonta</taxon>
        <taxon>Imparidentia</taxon>
        <taxon>Neoheterodontei</taxon>
        <taxon>Myida</taxon>
        <taxon>Dreissenoidea</taxon>
        <taxon>Dreissenidae</taxon>
        <taxon>Dreissena</taxon>
    </lineage>
</organism>
<gene>
    <name evidence="2" type="ORF">DPMN_148064</name>
</gene>
<dbReference type="Proteomes" id="UP000828390">
    <property type="component" value="Unassembled WGS sequence"/>
</dbReference>
<accession>A0A9D4F8V7</accession>
<keyword evidence="3" id="KW-1185">Reference proteome</keyword>
<sequence length="55" mass="6329">MRVHWCVLVQSPFFQAMFNVGMKEKREGKIHISEGSEHAVRSAICYIYTGNVTLE</sequence>
<name>A0A9D4F8V7_DREPO</name>
<dbReference type="Pfam" id="PF00651">
    <property type="entry name" value="BTB"/>
    <property type="match status" value="1"/>
</dbReference>
<dbReference type="InterPro" id="IPR011333">
    <property type="entry name" value="SKP1/BTB/POZ_sf"/>
</dbReference>
<dbReference type="Gene3D" id="3.30.710.10">
    <property type="entry name" value="Potassium Channel Kv1.1, Chain A"/>
    <property type="match status" value="1"/>
</dbReference>
<protein>
    <recommendedName>
        <fullName evidence="1">BTB domain-containing protein</fullName>
    </recommendedName>
</protein>
<evidence type="ECO:0000313" key="2">
    <source>
        <dbReference type="EMBL" id="KAH3794529.1"/>
    </source>
</evidence>
<evidence type="ECO:0000259" key="1">
    <source>
        <dbReference type="PROSITE" id="PS50097"/>
    </source>
</evidence>
<proteinExistence type="predicted"/>
<feature type="domain" description="BTB" evidence="1">
    <location>
        <begin position="1"/>
        <end position="55"/>
    </location>
</feature>
<dbReference type="AlphaFoldDB" id="A0A9D4F8V7"/>
<dbReference type="SUPFAM" id="SSF54695">
    <property type="entry name" value="POZ domain"/>
    <property type="match status" value="1"/>
</dbReference>
<evidence type="ECO:0000313" key="3">
    <source>
        <dbReference type="Proteomes" id="UP000828390"/>
    </source>
</evidence>
<reference evidence="2" key="1">
    <citation type="journal article" date="2019" name="bioRxiv">
        <title>The Genome of the Zebra Mussel, Dreissena polymorpha: A Resource for Invasive Species Research.</title>
        <authorList>
            <person name="McCartney M.A."/>
            <person name="Auch B."/>
            <person name="Kono T."/>
            <person name="Mallez S."/>
            <person name="Zhang Y."/>
            <person name="Obille A."/>
            <person name="Becker A."/>
            <person name="Abrahante J.E."/>
            <person name="Garbe J."/>
            <person name="Badalamenti J.P."/>
            <person name="Herman A."/>
            <person name="Mangelson H."/>
            <person name="Liachko I."/>
            <person name="Sullivan S."/>
            <person name="Sone E.D."/>
            <person name="Koren S."/>
            <person name="Silverstein K.A.T."/>
            <person name="Beckman K.B."/>
            <person name="Gohl D.M."/>
        </authorList>
    </citation>
    <scope>NUCLEOTIDE SEQUENCE</scope>
    <source>
        <strain evidence="2">Duluth1</strain>
        <tissue evidence="2">Whole animal</tissue>
    </source>
</reference>
<dbReference type="PROSITE" id="PS50097">
    <property type="entry name" value="BTB"/>
    <property type="match status" value="1"/>
</dbReference>
<dbReference type="InterPro" id="IPR000210">
    <property type="entry name" value="BTB/POZ_dom"/>
</dbReference>
<dbReference type="EMBL" id="JAIWYP010000007">
    <property type="protein sequence ID" value="KAH3794529.1"/>
    <property type="molecule type" value="Genomic_DNA"/>
</dbReference>
<dbReference type="CDD" id="cd18186">
    <property type="entry name" value="BTB_POZ_ZBTB_KLHL-like"/>
    <property type="match status" value="1"/>
</dbReference>